<reference evidence="2" key="1">
    <citation type="submission" date="2019-10" db="EMBL/GenBank/DDBJ databases">
        <authorList>
            <person name="Soares A.E.R."/>
            <person name="Aleixo A."/>
            <person name="Schneider P."/>
            <person name="Miyaki C.Y."/>
            <person name="Schneider M.P."/>
            <person name="Mello C."/>
            <person name="Vasconcelos A.T.R."/>
        </authorList>
    </citation>
    <scope>NUCLEOTIDE SEQUENCE</scope>
    <source>
        <tissue evidence="2">Muscle</tissue>
    </source>
</reference>
<gene>
    <name evidence="2" type="ORF">WISP_54341</name>
</gene>
<accession>A0ABQ9DH43</accession>
<protein>
    <submittedName>
        <fullName evidence="2">Uncharacterized protein</fullName>
    </submittedName>
</protein>
<dbReference type="InterPro" id="IPR007268">
    <property type="entry name" value="Rad9/Ddc1"/>
</dbReference>
<keyword evidence="3" id="KW-1185">Reference proteome</keyword>
<name>A0ABQ9DH43_9PASS</name>
<dbReference type="PANTHER" id="PTHR15237:SF2">
    <property type="entry name" value="CELL CYCLE CHECKPOINT CONTROL PROTEIN RAD9B"/>
    <property type="match status" value="1"/>
</dbReference>
<comment type="caution">
    <text evidence="2">The sequence shown here is derived from an EMBL/GenBank/DDBJ whole genome shotgun (WGS) entry which is preliminary data.</text>
</comment>
<sequence length="190" mass="19654">MNLLLVSTSCLKQHSPPPLQGLLALSEATSVPVSIHLDRPIAFSVEDLLLEGSFILATLCEAQKEAASPELGCSSRTRPGSGGDTCGDEPKPPDTSQQARRGRSAPSTDGAKPSSAWAEQEAEGVPRATDRGGTGTAGEAEAAEAPYEKFHSLFFGAVSYKDATGHTFQSLATASDTEEDPGALQGSPAL</sequence>
<organism evidence="2 3">
    <name type="scientific">Willisornis vidua</name>
    <name type="common">Xingu scale-backed antbird</name>
    <dbReference type="NCBI Taxonomy" id="1566151"/>
    <lineage>
        <taxon>Eukaryota</taxon>
        <taxon>Metazoa</taxon>
        <taxon>Chordata</taxon>
        <taxon>Craniata</taxon>
        <taxon>Vertebrata</taxon>
        <taxon>Euteleostomi</taxon>
        <taxon>Archelosauria</taxon>
        <taxon>Archosauria</taxon>
        <taxon>Dinosauria</taxon>
        <taxon>Saurischia</taxon>
        <taxon>Theropoda</taxon>
        <taxon>Coelurosauria</taxon>
        <taxon>Aves</taxon>
        <taxon>Neognathae</taxon>
        <taxon>Neoaves</taxon>
        <taxon>Telluraves</taxon>
        <taxon>Australaves</taxon>
        <taxon>Passeriformes</taxon>
        <taxon>Thamnophilidae</taxon>
        <taxon>Willisornis</taxon>
    </lineage>
</organism>
<dbReference type="EMBL" id="WHWB01033522">
    <property type="protein sequence ID" value="KAJ7419321.1"/>
    <property type="molecule type" value="Genomic_DNA"/>
</dbReference>
<dbReference type="Proteomes" id="UP001145742">
    <property type="component" value="Unassembled WGS sequence"/>
</dbReference>
<feature type="region of interest" description="Disordered" evidence="1">
    <location>
        <begin position="171"/>
        <end position="190"/>
    </location>
</feature>
<proteinExistence type="predicted"/>
<evidence type="ECO:0000256" key="1">
    <source>
        <dbReference type="SAM" id="MobiDB-lite"/>
    </source>
</evidence>
<dbReference type="PANTHER" id="PTHR15237">
    <property type="entry name" value="DNA REPAIR PROTEIN RAD9"/>
    <property type="match status" value="1"/>
</dbReference>
<evidence type="ECO:0000313" key="2">
    <source>
        <dbReference type="EMBL" id="KAJ7419321.1"/>
    </source>
</evidence>
<evidence type="ECO:0000313" key="3">
    <source>
        <dbReference type="Proteomes" id="UP001145742"/>
    </source>
</evidence>
<feature type="region of interest" description="Disordered" evidence="1">
    <location>
        <begin position="67"/>
        <end position="145"/>
    </location>
</feature>